<comment type="similarity">
    <text evidence="6">Belongs to the gamma-glutamyltransferase family.</text>
</comment>
<protein>
    <recommendedName>
        <fullName evidence="6">Glutathione hydrolase proenzyme</fullName>
        <ecNumber evidence="6">2.3.2.2</ecNumber>
        <ecNumber evidence="6">3.4.19.13</ecNumber>
    </recommendedName>
    <component>
        <recommendedName>
            <fullName evidence="6">Glutathione hydrolase large chain</fullName>
        </recommendedName>
    </component>
    <component>
        <recommendedName>
            <fullName evidence="6">Glutathione hydrolase small chain</fullName>
        </recommendedName>
    </component>
</protein>
<evidence type="ECO:0000256" key="7">
    <source>
        <dbReference type="SAM" id="SignalP"/>
    </source>
</evidence>
<dbReference type="InterPro" id="IPR043137">
    <property type="entry name" value="GGT_ssub_C"/>
</dbReference>
<dbReference type="GO" id="GO:0036374">
    <property type="term" value="F:glutathione hydrolase activity"/>
    <property type="evidence" value="ECO:0007669"/>
    <property type="project" value="UniProtKB-UniRule"/>
</dbReference>
<keyword evidence="6" id="KW-0865">Zymogen</keyword>
<dbReference type="NCBIfam" id="TIGR00066">
    <property type="entry name" value="g_glut_trans"/>
    <property type="match status" value="1"/>
</dbReference>
<dbReference type="OrthoDB" id="5297205at2"/>
<dbReference type="Pfam" id="PF01019">
    <property type="entry name" value="G_glu_transpept"/>
    <property type="match status" value="1"/>
</dbReference>
<dbReference type="EC" id="3.4.19.13" evidence="6"/>
<evidence type="ECO:0000256" key="4">
    <source>
        <dbReference type="PIRSR" id="PIRSR600101-1"/>
    </source>
</evidence>
<feature type="binding site" evidence="5">
    <location>
        <position position="467"/>
    </location>
    <ligand>
        <name>L-glutamate</name>
        <dbReference type="ChEBI" id="CHEBI:29985"/>
    </ligand>
</feature>
<evidence type="ECO:0000313" key="9">
    <source>
        <dbReference type="Proteomes" id="UP000248330"/>
    </source>
</evidence>
<dbReference type="InterPro" id="IPR000101">
    <property type="entry name" value="GGT_peptidase"/>
</dbReference>
<keyword evidence="7" id="KW-0732">Signal</keyword>
<dbReference type="PANTHER" id="PTHR43881:SF1">
    <property type="entry name" value="GAMMA-GLUTAMYLTRANSPEPTIDASE (AFU_ORTHOLOGUE AFUA_4G13580)"/>
    <property type="match status" value="1"/>
</dbReference>
<dbReference type="EC" id="2.3.2.2" evidence="6"/>
<evidence type="ECO:0000256" key="1">
    <source>
        <dbReference type="ARBA" id="ARBA00001049"/>
    </source>
</evidence>
<dbReference type="Gene3D" id="1.10.246.130">
    <property type="match status" value="1"/>
</dbReference>
<dbReference type="InterPro" id="IPR043138">
    <property type="entry name" value="GGT_lsub"/>
</dbReference>
<feature type="signal peptide" evidence="7">
    <location>
        <begin position="1"/>
        <end position="25"/>
    </location>
</feature>
<comment type="pathway">
    <text evidence="6">Sulfur metabolism; glutathione metabolism.</text>
</comment>
<dbReference type="InterPro" id="IPR029055">
    <property type="entry name" value="Ntn_hydrolases_N"/>
</dbReference>
<feature type="chain" id="PRO_5016426113" description="Glutathione hydrolase proenzyme" evidence="7">
    <location>
        <begin position="26"/>
        <end position="577"/>
    </location>
</feature>
<sequence length="577" mass="62321">MRASASCRLLAGLAGALLAALPAAAADRVTGRDFATRSEVIARHGMAATSHPLATQVALDILKAGGSAVDAAIAANAALGLMEPTGNGIGGDLFAIVWDPKTKKLHGLNGSGRSPRALTLEQLRAELARLQRDSIPPHGPLPVSVPGAVDAWFALHGRFGRLKMRDNLAPAIRYAREGHPVSELIAYYWDLSVPRLSPFPGFVEQFTIDSRAPRKGEIWKNPHLAFTLERIARGGRDAFYTGEIAARIADYVQAQGGYLSVEDLSSHRSEWVEPVSTRYRDVEVWELPPNTQGIAALQMLNLLEAHDLKAAGFGSVDHVHLFTEAKKLAFEDRAKWYADPAFAELPVPALISKDYADERRKLLDTGRAARRVDAGNPALRDGDTIYLTTADRDGMMVSLIQSNYRGMGSGMSPPGLGFILQDRGELFALEDGHANVYAPGKRPFQTIIPAFVTRDGEPWISFGVMGGDMQPQGHVQIVLNLVDFGMNLQEAGDAPRIYHTGSSEPTGAATMVDGGTLQLESGFAAETVRELMKRGHRIGYDPGGYGGYQAIMRERSGDGFVYYGASESRKDGQAAGY</sequence>
<dbReference type="GO" id="GO:0006750">
    <property type="term" value="P:glutathione biosynthetic process"/>
    <property type="evidence" value="ECO:0007669"/>
    <property type="project" value="UniProtKB-KW"/>
</dbReference>
<comment type="subunit">
    <text evidence="6">This enzyme consists of two polypeptide chains, which are synthesized in precursor form from a single polypeptide.</text>
</comment>
<dbReference type="PANTHER" id="PTHR43881">
    <property type="entry name" value="GAMMA-GLUTAMYLTRANSPEPTIDASE (AFU_ORTHOLOGUE AFUA_4G13580)"/>
    <property type="match status" value="1"/>
</dbReference>
<name>A0A318EJH4_9GAMM</name>
<dbReference type="GO" id="GO:0103068">
    <property type="term" value="F:leukotriene C4 gamma-glutamyl transferase activity"/>
    <property type="evidence" value="ECO:0007669"/>
    <property type="project" value="UniProtKB-EC"/>
</dbReference>
<gene>
    <name evidence="8" type="ORF">C8D93_101280</name>
</gene>
<dbReference type="UniPathway" id="UPA00204"/>
<dbReference type="InterPro" id="IPR052896">
    <property type="entry name" value="GGT-like_enzyme"/>
</dbReference>
<keyword evidence="6" id="KW-0012">Acyltransferase</keyword>
<dbReference type="Gene3D" id="3.60.20.40">
    <property type="match status" value="1"/>
</dbReference>
<comment type="PTM">
    <text evidence="6">Cleaved by autocatalysis into a large and a small subunit.</text>
</comment>
<evidence type="ECO:0000256" key="6">
    <source>
        <dbReference type="RuleBase" id="RU368036"/>
    </source>
</evidence>
<organism evidence="8 9">
    <name type="scientific">Sinimarinibacterium flocculans</name>
    <dbReference type="NCBI Taxonomy" id="985250"/>
    <lineage>
        <taxon>Bacteria</taxon>
        <taxon>Pseudomonadati</taxon>
        <taxon>Pseudomonadota</taxon>
        <taxon>Gammaproteobacteria</taxon>
        <taxon>Nevskiales</taxon>
        <taxon>Nevskiaceae</taxon>
        <taxon>Sinimarinibacterium</taxon>
    </lineage>
</organism>
<feature type="active site" description="Nucleophile" evidence="4">
    <location>
        <position position="384"/>
    </location>
</feature>
<comment type="catalytic activity">
    <reaction evidence="3 6">
        <text>an N-terminal (5-L-glutamyl)-[peptide] + an alpha-amino acid = 5-L-glutamyl amino acid + an N-terminal L-alpha-aminoacyl-[peptide]</text>
        <dbReference type="Rhea" id="RHEA:23904"/>
        <dbReference type="Rhea" id="RHEA-COMP:9780"/>
        <dbReference type="Rhea" id="RHEA-COMP:9795"/>
        <dbReference type="ChEBI" id="CHEBI:77644"/>
        <dbReference type="ChEBI" id="CHEBI:78597"/>
        <dbReference type="ChEBI" id="CHEBI:78599"/>
        <dbReference type="ChEBI" id="CHEBI:78608"/>
        <dbReference type="EC" id="2.3.2.2"/>
    </reaction>
</comment>
<evidence type="ECO:0000256" key="3">
    <source>
        <dbReference type="ARBA" id="ARBA00047417"/>
    </source>
</evidence>
<keyword evidence="9" id="KW-1185">Reference proteome</keyword>
<keyword evidence="6 8" id="KW-0808">Transferase</keyword>
<dbReference type="AlphaFoldDB" id="A0A318EJH4"/>
<dbReference type="EMBL" id="QICN01000001">
    <property type="protein sequence ID" value="PXV71235.1"/>
    <property type="molecule type" value="Genomic_DNA"/>
</dbReference>
<keyword evidence="6" id="KW-0378">Hydrolase</keyword>
<accession>A0A318EJH4</accession>
<dbReference type="Proteomes" id="UP000248330">
    <property type="component" value="Unassembled WGS sequence"/>
</dbReference>
<dbReference type="PRINTS" id="PR01210">
    <property type="entry name" value="GGTRANSPTASE"/>
</dbReference>
<comment type="catalytic activity">
    <reaction evidence="1 6">
        <text>an S-substituted glutathione + H2O = an S-substituted L-cysteinylglycine + L-glutamate</text>
        <dbReference type="Rhea" id="RHEA:59468"/>
        <dbReference type="ChEBI" id="CHEBI:15377"/>
        <dbReference type="ChEBI" id="CHEBI:29985"/>
        <dbReference type="ChEBI" id="CHEBI:90779"/>
        <dbReference type="ChEBI" id="CHEBI:143103"/>
        <dbReference type="EC" id="3.4.19.13"/>
    </reaction>
</comment>
<dbReference type="GO" id="GO:0006751">
    <property type="term" value="P:glutathione catabolic process"/>
    <property type="evidence" value="ECO:0007669"/>
    <property type="project" value="UniProtKB-UniRule"/>
</dbReference>
<evidence type="ECO:0000256" key="2">
    <source>
        <dbReference type="ARBA" id="ARBA00001089"/>
    </source>
</evidence>
<evidence type="ECO:0000256" key="5">
    <source>
        <dbReference type="PIRSR" id="PIRSR600101-2"/>
    </source>
</evidence>
<comment type="catalytic activity">
    <reaction evidence="2 6">
        <text>glutathione + H2O = L-cysteinylglycine + L-glutamate</text>
        <dbReference type="Rhea" id="RHEA:28807"/>
        <dbReference type="ChEBI" id="CHEBI:15377"/>
        <dbReference type="ChEBI" id="CHEBI:29985"/>
        <dbReference type="ChEBI" id="CHEBI:57925"/>
        <dbReference type="ChEBI" id="CHEBI:61694"/>
        <dbReference type="EC" id="3.4.19.13"/>
    </reaction>
</comment>
<comment type="caution">
    <text evidence="8">The sequence shown here is derived from an EMBL/GenBank/DDBJ whole genome shotgun (WGS) entry which is preliminary data.</text>
</comment>
<proteinExistence type="inferred from homology"/>
<reference evidence="8 9" key="1">
    <citation type="submission" date="2018-04" db="EMBL/GenBank/DDBJ databases">
        <title>Genomic Encyclopedia of Type Strains, Phase IV (KMG-IV): sequencing the most valuable type-strain genomes for metagenomic binning, comparative biology and taxonomic classification.</title>
        <authorList>
            <person name="Goeker M."/>
        </authorList>
    </citation>
    <scope>NUCLEOTIDE SEQUENCE [LARGE SCALE GENOMIC DNA]</scope>
    <source>
        <strain evidence="8 9">DSM 104150</strain>
    </source>
</reference>
<dbReference type="SUPFAM" id="SSF56235">
    <property type="entry name" value="N-terminal nucleophile aminohydrolases (Ntn hydrolases)"/>
    <property type="match status" value="1"/>
</dbReference>
<keyword evidence="6" id="KW-0317">Glutathione biosynthesis</keyword>
<evidence type="ECO:0000313" key="8">
    <source>
        <dbReference type="EMBL" id="PXV71235.1"/>
    </source>
</evidence>
<dbReference type="RefSeq" id="WP_110263371.1">
    <property type="nucleotide sequence ID" value="NZ_CAKZQT010000007.1"/>
</dbReference>